<dbReference type="InterPro" id="IPR035897">
    <property type="entry name" value="Toll_tir_struct_dom_sf"/>
</dbReference>
<dbReference type="AlphaFoldDB" id="A0A8J7NR59"/>
<accession>A0A8J7NR59</accession>
<protein>
    <submittedName>
        <fullName evidence="3">TIRAP protein</fullName>
    </submittedName>
</protein>
<dbReference type="Proteomes" id="UP000736164">
    <property type="component" value="Unassembled WGS sequence"/>
</dbReference>
<dbReference type="GO" id="GO:0035663">
    <property type="term" value="F:Toll-like receptor 2 binding"/>
    <property type="evidence" value="ECO:0007669"/>
    <property type="project" value="TreeGrafter"/>
</dbReference>
<proteinExistence type="predicted"/>
<dbReference type="GO" id="GO:0035662">
    <property type="term" value="F:Toll-like receptor 4 binding"/>
    <property type="evidence" value="ECO:0007669"/>
    <property type="project" value="TreeGrafter"/>
</dbReference>
<dbReference type="PANTHER" id="PTHR22662">
    <property type="entry name" value="TIRAP"/>
    <property type="match status" value="1"/>
</dbReference>
<evidence type="ECO:0000313" key="4">
    <source>
        <dbReference type="Proteomes" id="UP000736164"/>
    </source>
</evidence>
<evidence type="ECO:0000256" key="1">
    <source>
        <dbReference type="SAM" id="MobiDB-lite"/>
    </source>
</evidence>
<reference evidence="3" key="1">
    <citation type="journal article" date="2021" name="Cell">
        <title>Tracing the genetic footprints of vertebrate landing in non-teleost ray-finned fishes.</title>
        <authorList>
            <person name="Bi X."/>
            <person name="Wang K."/>
            <person name="Yang L."/>
            <person name="Pan H."/>
            <person name="Jiang H."/>
            <person name="Wei Q."/>
            <person name="Fang M."/>
            <person name="Yu H."/>
            <person name="Zhu C."/>
            <person name="Cai Y."/>
            <person name="He Y."/>
            <person name="Gan X."/>
            <person name="Zeng H."/>
            <person name="Yu D."/>
            <person name="Zhu Y."/>
            <person name="Jiang H."/>
            <person name="Qiu Q."/>
            <person name="Yang H."/>
            <person name="Zhang Y.E."/>
            <person name="Wang W."/>
            <person name="Zhu M."/>
            <person name="He S."/>
            <person name="Zhang G."/>
        </authorList>
    </citation>
    <scope>NUCLEOTIDE SEQUENCE</scope>
    <source>
        <strain evidence="3">Allg_001</strain>
    </source>
</reference>
<feature type="non-terminal residue" evidence="3">
    <location>
        <position position="1"/>
    </location>
</feature>
<comment type="caution">
    <text evidence="3">The sequence shown here is derived from an EMBL/GenBank/DDBJ whole genome shotgun (WGS) entry which is preliminary data.</text>
</comment>
<organism evidence="3 4">
    <name type="scientific">Atractosteus spatula</name>
    <name type="common">Alligator gar</name>
    <name type="synonym">Lepisosteus spatula</name>
    <dbReference type="NCBI Taxonomy" id="7917"/>
    <lineage>
        <taxon>Eukaryota</taxon>
        <taxon>Metazoa</taxon>
        <taxon>Chordata</taxon>
        <taxon>Craniata</taxon>
        <taxon>Vertebrata</taxon>
        <taxon>Euteleostomi</taxon>
        <taxon>Actinopterygii</taxon>
        <taxon>Neopterygii</taxon>
        <taxon>Holostei</taxon>
        <taxon>Semionotiformes</taxon>
        <taxon>Lepisosteidae</taxon>
        <taxon>Atractosteus</taxon>
    </lineage>
</organism>
<feature type="non-terminal residue" evidence="3">
    <location>
        <position position="244"/>
    </location>
</feature>
<dbReference type="EMBL" id="JAAWVO010037710">
    <property type="protein sequence ID" value="MBN3318032.1"/>
    <property type="molecule type" value="Genomic_DNA"/>
</dbReference>
<dbReference type="Gene3D" id="3.40.50.10140">
    <property type="entry name" value="Toll/interleukin-1 receptor homology (TIR) domain"/>
    <property type="match status" value="1"/>
</dbReference>
<feature type="region of interest" description="Disordered" evidence="1">
    <location>
        <begin position="180"/>
        <end position="244"/>
    </location>
</feature>
<dbReference type="GO" id="GO:0034142">
    <property type="term" value="P:toll-like receptor 4 signaling pathway"/>
    <property type="evidence" value="ECO:0007669"/>
    <property type="project" value="TreeGrafter"/>
</dbReference>
<dbReference type="Pfam" id="PF13676">
    <property type="entry name" value="TIR_2"/>
    <property type="match status" value="1"/>
</dbReference>
<dbReference type="InterPro" id="IPR017279">
    <property type="entry name" value="Tol-interleuk_rcpt_adapt_Tirap"/>
</dbReference>
<feature type="compositionally biased region" description="Polar residues" evidence="1">
    <location>
        <begin position="185"/>
        <end position="194"/>
    </location>
</feature>
<dbReference type="GO" id="GO:2000343">
    <property type="term" value="P:positive regulation of chemokine (C-X-C motif) ligand 2 production"/>
    <property type="evidence" value="ECO:0007669"/>
    <property type="project" value="TreeGrafter"/>
</dbReference>
<sequence length="244" mass="26633">MPDLRSSARWIRDYDVCVCHSEADISEAQHLVSHLEAQQPPLRCFLQWRDSAPGGAVPTELYQAVSSSHCWAMLITHSFLGDPWCRYQVHQALAEAPMADGRLIPIMLQLSRAEYPDELRFYYYIDITLDRERGYGLVYKSVLSYLLKVCKTDGNSQSSGRHSCPDSQRSLAADGLSELAPRSVQPGSGTATPSPSDPELLHNPGSSQPGGDAAGAGVSQANTSKPERPRPPICPTLLARDAVG</sequence>
<keyword evidence="4" id="KW-1185">Reference proteome</keyword>
<dbReference type="PANTHER" id="PTHR22662:SF0">
    <property type="entry name" value="TOLL_INTERLEUKIN-1 RECEPTOR DOMAIN-CONTAINING ADAPTER PROTEIN"/>
    <property type="match status" value="1"/>
</dbReference>
<dbReference type="GO" id="GO:0005737">
    <property type="term" value="C:cytoplasm"/>
    <property type="evidence" value="ECO:0007669"/>
    <property type="project" value="TreeGrafter"/>
</dbReference>
<dbReference type="InterPro" id="IPR000157">
    <property type="entry name" value="TIR_dom"/>
</dbReference>
<evidence type="ECO:0000313" key="3">
    <source>
        <dbReference type="EMBL" id="MBN3318032.1"/>
    </source>
</evidence>
<dbReference type="GO" id="GO:0005886">
    <property type="term" value="C:plasma membrane"/>
    <property type="evidence" value="ECO:0007669"/>
    <property type="project" value="TreeGrafter"/>
</dbReference>
<feature type="domain" description="TIR" evidence="2">
    <location>
        <begin position="12"/>
        <end position="146"/>
    </location>
</feature>
<dbReference type="PROSITE" id="PS50104">
    <property type="entry name" value="TIR"/>
    <property type="match status" value="1"/>
</dbReference>
<name>A0A8J7NR59_ATRSP</name>
<dbReference type="GO" id="GO:0043123">
    <property type="term" value="P:positive regulation of canonical NF-kappaB signal transduction"/>
    <property type="evidence" value="ECO:0007669"/>
    <property type="project" value="TreeGrafter"/>
</dbReference>
<gene>
    <name evidence="3" type="primary">Tirap</name>
    <name evidence="3" type="ORF">GTO95_0013768</name>
</gene>
<evidence type="ECO:0000259" key="2">
    <source>
        <dbReference type="PROSITE" id="PS50104"/>
    </source>
</evidence>
<dbReference type="GO" id="GO:0032760">
    <property type="term" value="P:positive regulation of tumor necrosis factor production"/>
    <property type="evidence" value="ECO:0007669"/>
    <property type="project" value="TreeGrafter"/>
</dbReference>
<dbReference type="SUPFAM" id="SSF52200">
    <property type="entry name" value="Toll/Interleukin receptor TIR domain"/>
    <property type="match status" value="1"/>
</dbReference>